<evidence type="ECO:0000256" key="1">
    <source>
        <dbReference type="SAM" id="MobiDB-lite"/>
    </source>
</evidence>
<dbReference type="AlphaFoldDB" id="A0A1B6D4Q6"/>
<name>A0A1B6D4Q6_9HEMI</name>
<feature type="compositionally biased region" description="Polar residues" evidence="1">
    <location>
        <begin position="110"/>
        <end position="131"/>
    </location>
</feature>
<feature type="region of interest" description="Disordered" evidence="1">
    <location>
        <begin position="1"/>
        <end position="32"/>
    </location>
</feature>
<accession>A0A1B6D4Q6</accession>
<feature type="compositionally biased region" description="Polar residues" evidence="1">
    <location>
        <begin position="67"/>
        <end position="80"/>
    </location>
</feature>
<protein>
    <submittedName>
        <fullName evidence="2">Uncharacterized protein</fullName>
    </submittedName>
</protein>
<feature type="non-terminal residue" evidence="2">
    <location>
        <position position="172"/>
    </location>
</feature>
<proteinExistence type="predicted"/>
<feature type="compositionally biased region" description="Polar residues" evidence="1">
    <location>
        <begin position="1"/>
        <end position="15"/>
    </location>
</feature>
<feature type="region of interest" description="Disordered" evidence="1">
    <location>
        <begin position="110"/>
        <end position="172"/>
    </location>
</feature>
<dbReference type="EMBL" id="GEDC01016616">
    <property type="protein sequence ID" value="JAS20682.1"/>
    <property type="molecule type" value="Transcribed_RNA"/>
</dbReference>
<reference evidence="2" key="1">
    <citation type="submission" date="2015-12" db="EMBL/GenBank/DDBJ databases">
        <title>De novo transcriptome assembly of four potential Pierce s Disease insect vectors from Arizona vineyards.</title>
        <authorList>
            <person name="Tassone E.E."/>
        </authorList>
    </citation>
    <scope>NUCLEOTIDE SEQUENCE</scope>
</reference>
<sequence>QDRPSNQSQPNTSSALKPKQERKVNPVPIASKATPMKITTDISSKREFFEQKANVQFTPMKKKTLREQQTQKMPNNVTKEYSTDDKKQIITNKSECLGKESKFTNLTIAKNKTTANRISPDRISNNEISASDQKKVSGRKLSTDKYSPDRMTVSGRKPSTNRDSPDRMTVSG</sequence>
<feature type="region of interest" description="Disordered" evidence="1">
    <location>
        <begin position="59"/>
        <end position="84"/>
    </location>
</feature>
<feature type="non-terminal residue" evidence="2">
    <location>
        <position position="1"/>
    </location>
</feature>
<gene>
    <name evidence="2" type="ORF">g.8381</name>
</gene>
<evidence type="ECO:0000313" key="2">
    <source>
        <dbReference type="EMBL" id="JAS20682.1"/>
    </source>
</evidence>
<organism evidence="2">
    <name type="scientific">Clastoptera arizonana</name>
    <name type="common">Arizona spittle bug</name>
    <dbReference type="NCBI Taxonomy" id="38151"/>
    <lineage>
        <taxon>Eukaryota</taxon>
        <taxon>Metazoa</taxon>
        <taxon>Ecdysozoa</taxon>
        <taxon>Arthropoda</taxon>
        <taxon>Hexapoda</taxon>
        <taxon>Insecta</taxon>
        <taxon>Pterygota</taxon>
        <taxon>Neoptera</taxon>
        <taxon>Paraneoptera</taxon>
        <taxon>Hemiptera</taxon>
        <taxon>Auchenorrhyncha</taxon>
        <taxon>Cercopoidea</taxon>
        <taxon>Clastopteridae</taxon>
        <taxon>Clastoptera</taxon>
    </lineage>
</organism>